<evidence type="ECO:0000313" key="3">
    <source>
        <dbReference type="Proteomes" id="UP001596514"/>
    </source>
</evidence>
<protein>
    <submittedName>
        <fullName evidence="2">DUF6879 family protein</fullName>
    </submittedName>
</protein>
<keyword evidence="3" id="KW-1185">Reference proteome</keyword>
<dbReference type="EMBL" id="JBHTEE010000001">
    <property type="protein sequence ID" value="MFC7606630.1"/>
    <property type="molecule type" value="Genomic_DNA"/>
</dbReference>
<evidence type="ECO:0000259" key="1">
    <source>
        <dbReference type="Pfam" id="PF21806"/>
    </source>
</evidence>
<name>A0ABW2TD97_9ACTN</name>
<feature type="domain" description="DUF6879" evidence="1">
    <location>
        <begin position="35"/>
        <end position="194"/>
    </location>
</feature>
<dbReference type="Proteomes" id="UP001596514">
    <property type="component" value="Unassembled WGS sequence"/>
</dbReference>
<dbReference type="InterPro" id="IPR049244">
    <property type="entry name" value="DUF6879"/>
</dbReference>
<comment type="caution">
    <text evidence="2">The sequence shown here is derived from an EMBL/GenBank/DDBJ whole genome shotgun (WGS) entry which is preliminary data.</text>
</comment>
<evidence type="ECO:0000313" key="2">
    <source>
        <dbReference type="EMBL" id="MFC7606630.1"/>
    </source>
</evidence>
<sequence length="209" mass="24418">MLDPRAPFLVPAQGERLVRDAYRRDFRHRDAQIHNRDSWKFERRQHFEEQGSPSRDAFRRGDWEEALRLLDERREDLLAVAREDERRGSFFHRVRVVETPLTPYMRWELHSLRLRAECGERVRVVGVEKVAASERTAPLPEVVILGGRTLYHVLYTETGVPNGAVRYTDPGLIGGWEKYLKSLYEAGEDVMSYFDREVAHLPSPTTKAE</sequence>
<dbReference type="RefSeq" id="WP_343962727.1">
    <property type="nucleotide sequence ID" value="NZ_BAAAGK010000013.1"/>
</dbReference>
<dbReference type="Pfam" id="PF21806">
    <property type="entry name" value="DUF6879"/>
    <property type="match status" value="1"/>
</dbReference>
<accession>A0ABW2TD97</accession>
<reference evidence="3" key="1">
    <citation type="journal article" date="2019" name="Int. J. Syst. Evol. Microbiol.">
        <title>The Global Catalogue of Microorganisms (GCM) 10K type strain sequencing project: providing services to taxonomists for standard genome sequencing and annotation.</title>
        <authorList>
            <consortium name="The Broad Institute Genomics Platform"/>
            <consortium name="The Broad Institute Genome Sequencing Center for Infectious Disease"/>
            <person name="Wu L."/>
            <person name="Ma J."/>
        </authorList>
    </citation>
    <scope>NUCLEOTIDE SEQUENCE [LARGE SCALE GENOMIC DNA]</scope>
    <source>
        <strain evidence="3">JCM 10083</strain>
    </source>
</reference>
<gene>
    <name evidence="2" type="ORF">ACFQVD_41695</name>
</gene>
<proteinExistence type="predicted"/>
<organism evidence="2 3">
    <name type="scientific">Streptosporangium amethystogenes subsp. fukuiense</name>
    <dbReference type="NCBI Taxonomy" id="698418"/>
    <lineage>
        <taxon>Bacteria</taxon>
        <taxon>Bacillati</taxon>
        <taxon>Actinomycetota</taxon>
        <taxon>Actinomycetes</taxon>
        <taxon>Streptosporangiales</taxon>
        <taxon>Streptosporangiaceae</taxon>
        <taxon>Streptosporangium</taxon>
    </lineage>
</organism>